<accession>A0A3E1Y616</accession>
<keyword evidence="9" id="KW-1185">Reference proteome</keyword>
<dbReference type="InterPro" id="IPR003423">
    <property type="entry name" value="OMP_efflux"/>
</dbReference>
<dbReference type="GO" id="GO:0009279">
    <property type="term" value="C:cell outer membrane"/>
    <property type="evidence" value="ECO:0007669"/>
    <property type="project" value="UniProtKB-SubCell"/>
</dbReference>
<evidence type="ECO:0000313" key="8">
    <source>
        <dbReference type="EMBL" id="RFS20152.1"/>
    </source>
</evidence>
<protein>
    <submittedName>
        <fullName evidence="8">TolC family protein</fullName>
    </submittedName>
</protein>
<evidence type="ECO:0000256" key="5">
    <source>
        <dbReference type="ARBA" id="ARBA00022692"/>
    </source>
</evidence>
<dbReference type="GO" id="GO:0015288">
    <property type="term" value="F:porin activity"/>
    <property type="evidence" value="ECO:0007669"/>
    <property type="project" value="TreeGrafter"/>
</dbReference>
<evidence type="ECO:0000256" key="7">
    <source>
        <dbReference type="ARBA" id="ARBA00023237"/>
    </source>
</evidence>
<dbReference type="Pfam" id="PF02321">
    <property type="entry name" value="OEP"/>
    <property type="match status" value="2"/>
</dbReference>
<gene>
    <name evidence="8" type="ORF">DVR12_20775</name>
</gene>
<dbReference type="SUPFAM" id="SSF56954">
    <property type="entry name" value="Outer membrane efflux proteins (OEP)"/>
    <property type="match status" value="1"/>
</dbReference>
<comment type="caution">
    <text evidence="8">The sequence shown here is derived from an EMBL/GenBank/DDBJ whole genome shotgun (WGS) entry which is preliminary data.</text>
</comment>
<keyword evidence="5" id="KW-0812">Transmembrane</keyword>
<name>A0A3E1Y616_9BACT</name>
<dbReference type="Proteomes" id="UP000260644">
    <property type="component" value="Unassembled WGS sequence"/>
</dbReference>
<evidence type="ECO:0000256" key="3">
    <source>
        <dbReference type="ARBA" id="ARBA00022448"/>
    </source>
</evidence>
<keyword evidence="4" id="KW-1134">Transmembrane beta strand</keyword>
<keyword evidence="6" id="KW-0472">Membrane</keyword>
<organism evidence="8 9">
    <name type="scientific">Chitinophaga silvatica</name>
    <dbReference type="NCBI Taxonomy" id="2282649"/>
    <lineage>
        <taxon>Bacteria</taxon>
        <taxon>Pseudomonadati</taxon>
        <taxon>Bacteroidota</taxon>
        <taxon>Chitinophagia</taxon>
        <taxon>Chitinophagales</taxon>
        <taxon>Chitinophagaceae</taxon>
        <taxon>Chitinophaga</taxon>
    </lineage>
</organism>
<dbReference type="PANTHER" id="PTHR30026">
    <property type="entry name" value="OUTER MEMBRANE PROTEIN TOLC"/>
    <property type="match status" value="1"/>
</dbReference>
<dbReference type="InterPro" id="IPR051906">
    <property type="entry name" value="TolC-like"/>
</dbReference>
<dbReference type="RefSeq" id="WP_116977714.1">
    <property type="nucleotide sequence ID" value="NZ_QPMM01000011.1"/>
</dbReference>
<keyword evidence="3" id="KW-0813">Transport</keyword>
<evidence type="ECO:0000256" key="1">
    <source>
        <dbReference type="ARBA" id="ARBA00004442"/>
    </source>
</evidence>
<comment type="similarity">
    <text evidence="2">Belongs to the outer membrane factor (OMF) (TC 1.B.17) family.</text>
</comment>
<dbReference type="OrthoDB" id="367883at2"/>
<evidence type="ECO:0000256" key="4">
    <source>
        <dbReference type="ARBA" id="ARBA00022452"/>
    </source>
</evidence>
<dbReference type="GO" id="GO:0015562">
    <property type="term" value="F:efflux transmembrane transporter activity"/>
    <property type="evidence" value="ECO:0007669"/>
    <property type="project" value="InterPro"/>
</dbReference>
<dbReference type="EMBL" id="QPMM01000011">
    <property type="protein sequence ID" value="RFS20152.1"/>
    <property type="molecule type" value="Genomic_DNA"/>
</dbReference>
<dbReference type="Gene3D" id="1.20.1600.10">
    <property type="entry name" value="Outer membrane efflux proteins (OEP)"/>
    <property type="match status" value="1"/>
</dbReference>
<proteinExistence type="inferred from homology"/>
<dbReference type="AlphaFoldDB" id="A0A3E1Y616"/>
<dbReference type="GO" id="GO:1990281">
    <property type="term" value="C:efflux pump complex"/>
    <property type="evidence" value="ECO:0007669"/>
    <property type="project" value="TreeGrafter"/>
</dbReference>
<reference evidence="8 9" key="1">
    <citation type="submission" date="2018-07" db="EMBL/GenBank/DDBJ databases">
        <title>Chitinophaga K2CV101002-2 sp. nov., isolated from a monsoon evergreen broad-leaved forest soil.</title>
        <authorList>
            <person name="Lv Y."/>
        </authorList>
    </citation>
    <scope>NUCLEOTIDE SEQUENCE [LARGE SCALE GENOMIC DNA]</scope>
    <source>
        <strain evidence="8 9">GDMCC 1.1288</strain>
    </source>
</reference>
<dbReference type="PANTHER" id="PTHR30026:SF20">
    <property type="entry name" value="OUTER MEMBRANE PROTEIN TOLC"/>
    <property type="match status" value="1"/>
</dbReference>
<evidence type="ECO:0000256" key="2">
    <source>
        <dbReference type="ARBA" id="ARBA00007613"/>
    </source>
</evidence>
<sequence>MINHTSYLVMQKTRKCLLVGLYLFVFCIAGKHAAYSQTLKDSINTLSLKQCIDYALQHQPAVQQTILLKSITKEANAVNLSGWYPQVGVTVNYNHYLQEPISLSNINGVETPVQTSVVNTAIPGVGVTQNIYNPSLIYVSRIAPLNMKAAEQSIDSSKIDLVTNVSKSFYSLLLVLQQIDVLKEDTARLGESLRTAYHQYVGGIVDETDYEQAAISLNTSLGQLVQANESLWPQYAMLKQLMGYPPEKQFNVAYDSTELLKEININATEQLRYEKRIEFKQLMVQKKLQSELTRFYQKTSIFPTLSAFYNYNATFQNNSFSHLFNTVYPNSIIGLTVSLPIFTGFARIHNVRRSKFQEKILDWSEIDLKDNIYTQYATALATYRGNLYNMQKMKENVTLARRVYFVTDLQYKQGIVPYLNVITAETNLKTSELTYLNALYQTLSSKIDWQKAMGDIVY</sequence>
<keyword evidence="7" id="KW-0998">Cell outer membrane</keyword>
<evidence type="ECO:0000313" key="9">
    <source>
        <dbReference type="Proteomes" id="UP000260644"/>
    </source>
</evidence>
<evidence type="ECO:0000256" key="6">
    <source>
        <dbReference type="ARBA" id="ARBA00023136"/>
    </source>
</evidence>
<comment type="subcellular location">
    <subcellularLocation>
        <location evidence="1">Cell outer membrane</location>
    </subcellularLocation>
</comment>